<dbReference type="EMBL" id="OBEJ01000001">
    <property type="protein sequence ID" value="SNZ06463.1"/>
    <property type="molecule type" value="Genomic_DNA"/>
</dbReference>
<name>A0A285NC27_NATPI</name>
<feature type="transmembrane region" description="Helical" evidence="1">
    <location>
        <begin position="162"/>
        <end position="182"/>
    </location>
</feature>
<evidence type="ECO:0000313" key="3">
    <source>
        <dbReference type="Proteomes" id="UP000219453"/>
    </source>
</evidence>
<accession>A0A285NC27</accession>
<reference evidence="3" key="1">
    <citation type="submission" date="2017-09" db="EMBL/GenBank/DDBJ databases">
        <authorList>
            <person name="Varghese N."/>
            <person name="Submissions S."/>
        </authorList>
    </citation>
    <scope>NUCLEOTIDE SEQUENCE [LARGE SCALE GENOMIC DNA]</scope>
    <source>
        <strain evidence="3">DSM 27208</strain>
    </source>
</reference>
<dbReference type="Pfam" id="PF26259">
    <property type="entry name" value="DUF8063"/>
    <property type="match status" value="1"/>
</dbReference>
<keyword evidence="1" id="KW-0812">Transmembrane</keyword>
<dbReference type="OrthoDB" id="269681at2157"/>
<organism evidence="2 3">
    <name type="scientific">Natronoarchaeum philippinense</name>
    <dbReference type="NCBI Taxonomy" id="558529"/>
    <lineage>
        <taxon>Archaea</taxon>
        <taxon>Methanobacteriati</taxon>
        <taxon>Methanobacteriota</taxon>
        <taxon>Stenosarchaea group</taxon>
        <taxon>Halobacteria</taxon>
        <taxon>Halobacteriales</taxon>
        <taxon>Natronoarchaeaceae</taxon>
    </lineage>
</organism>
<evidence type="ECO:0000256" key="1">
    <source>
        <dbReference type="SAM" id="Phobius"/>
    </source>
</evidence>
<sequence length="192" mass="20168">MRRLFFALLLATAAVLAMGMGAGGAIAQESTANASAATQIEANASTDVTCERVVDSQTCVTDWSYAEGTFTLTFWSEADSPQTIGLTEASDWSKDSKRFAYSEKVITSGETSVTFTVYQRDGAGVGIMSETAREAEQGGAVISTATEDVQANPLKTFGGESGLFTGVIMTIVLAALSAWYVVRSENTGVIEA</sequence>
<keyword evidence="1" id="KW-1133">Transmembrane helix</keyword>
<gene>
    <name evidence="2" type="ORF">SAMN06269185_1179</name>
</gene>
<dbReference type="InterPro" id="IPR058376">
    <property type="entry name" value="DUF8063"/>
</dbReference>
<evidence type="ECO:0000313" key="2">
    <source>
        <dbReference type="EMBL" id="SNZ06463.1"/>
    </source>
</evidence>
<dbReference type="RefSeq" id="WP_097008113.1">
    <property type="nucleotide sequence ID" value="NZ_OBEJ01000001.1"/>
</dbReference>
<keyword evidence="1" id="KW-0472">Membrane</keyword>
<protein>
    <submittedName>
        <fullName evidence="2">Uncharacterized protein</fullName>
    </submittedName>
</protein>
<keyword evidence="3" id="KW-1185">Reference proteome</keyword>
<dbReference type="AlphaFoldDB" id="A0A285NC27"/>
<proteinExistence type="predicted"/>
<dbReference type="Proteomes" id="UP000219453">
    <property type="component" value="Unassembled WGS sequence"/>
</dbReference>